<organism evidence="3 4">
    <name type="scientific">Pseudomonas leptonychotis</name>
    <dbReference type="NCBI Taxonomy" id="2448482"/>
    <lineage>
        <taxon>Bacteria</taxon>
        <taxon>Pseudomonadati</taxon>
        <taxon>Pseudomonadota</taxon>
        <taxon>Gammaproteobacteria</taxon>
        <taxon>Pseudomonadales</taxon>
        <taxon>Pseudomonadaceae</taxon>
        <taxon>Pseudomonas</taxon>
    </lineage>
</organism>
<dbReference type="SUPFAM" id="SSF54593">
    <property type="entry name" value="Glyoxalase/Bleomycin resistance protein/Dihydroxybiphenyl dioxygenase"/>
    <property type="match status" value="1"/>
</dbReference>
<proteinExistence type="predicted"/>
<sequence>MNLNQVTVAVTDVPRAIRFYQGLGLQLIVESLPDYARFCCPDGQASFSLSRVAQVPASQTLIYFECAELDQTVARLQNQGVEFSMLPTDQPWLWREAYLEDPDGNPLCLYHAGENRLSPPWRLSQDA</sequence>
<keyword evidence="1" id="KW-0479">Metal-binding</keyword>
<dbReference type="InterPro" id="IPR004360">
    <property type="entry name" value="Glyas_Fos-R_dOase_dom"/>
</dbReference>
<evidence type="ECO:0000313" key="3">
    <source>
        <dbReference type="EMBL" id="TIH08591.1"/>
    </source>
</evidence>
<comment type="caution">
    <text evidence="3">The sequence shown here is derived from an EMBL/GenBank/DDBJ whole genome shotgun (WGS) entry which is preliminary data.</text>
</comment>
<dbReference type="InterPro" id="IPR037523">
    <property type="entry name" value="VOC_core"/>
</dbReference>
<reference evidence="3 4" key="1">
    <citation type="submission" date="2018-10" db="EMBL/GenBank/DDBJ databases">
        <title>Pseudomonas leptonychotis sp. nov., isolated from Weddell seals in Antarctica.</title>
        <authorList>
            <person name="Novakova D."/>
            <person name="Svec P."/>
            <person name="Kralova S."/>
            <person name="Kristofova L."/>
            <person name="Zeman M."/>
            <person name="Pantucek R."/>
            <person name="Maslanova I."/>
            <person name="Sedlacek I."/>
        </authorList>
    </citation>
    <scope>NUCLEOTIDE SEQUENCE [LARGE SCALE GENOMIC DNA]</scope>
    <source>
        <strain evidence="3 4">CCM 8849</strain>
    </source>
</reference>
<evidence type="ECO:0000259" key="2">
    <source>
        <dbReference type="PROSITE" id="PS51819"/>
    </source>
</evidence>
<dbReference type="GO" id="GO:0046872">
    <property type="term" value="F:metal ion binding"/>
    <property type="evidence" value="ECO:0007669"/>
    <property type="project" value="UniProtKB-KW"/>
</dbReference>
<dbReference type="InterPro" id="IPR029068">
    <property type="entry name" value="Glyas_Bleomycin-R_OHBP_Dase"/>
</dbReference>
<dbReference type="RefSeq" id="WP_136665070.1">
    <property type="nucleotide sequence ID" value="NZ_RFLV01000002.1"/>
</dbReference>
<dbReference type="Proteomes" id="UP000307541">
    <property type="component" value="Unassembled WGS sequence"/>
</dbReference>
<keyword evidence="4" id="KW-1185">Reference proteome</keyword>
<dbReference type="InterPro" id="IPR052164">
    <property type="entry name" value="Anthracycline_SecMetBiosynth"/>
</dbReference>
<dbReference type="EMBL" id="RFLV01000002">
    <property type="protein sequence ID" value="TIH08591.1"/>
    <property type="molecule type" value="Genomic_DNA"/>
</dbReference>
<dbReference type="OrthoDB" id="4265398at2"/>
<dbReference type="PANTHER" id="PTHR33993">
    <property type="entry name" value="GLYOXALASE-RELATED"/>
    <property type="match status" value="1"/>
</dbReference>
<dbReference type="AlphaFoldDB" id="A0A4T2A0I0"/>
<name>A0A4T2A0I0_9PSED</name>
<feature type="domain" description="VOC" evidence="2">
    <location>
        <begin position="2"/>
        <end position="112"/>
    </location>
</feature>
<dbReference type="InterPro" id="IPR018146">
    <property type="entry name" value="Glyoxalase_1_CS"/>
</dbReference>
<evidence type="ECO:0000313" key="4">
    <source>
        <dbReference type="Proteomes" id="UP000307541"/>
    </source>
</evidence>
<dbReference type="GO" id="GO:0004462">
    <property type="term" value="F:lactoylglutathione lyase activity"/>
    <property type="evidence" value="ECO:0007669"/>
    <property type="project" value="InterPro"/>
</dbReference>
<accession>A0A4T2A0I0</accession>
<evidence type="ECO:0000256" key="1">
    <source>
        <dbReference type="ARBA" id="ARBA00022723"/>
    </source>
</evidence>
<dbReference type="Pfam" id="PF00903">
    <property type="entry name" value="Glyoxalase"/>
    <property type="match status" value="1"/>
</dbReference>
<dbReference type="PROSITE" id="PS51819">
    <property type="entry name" value="VOC"/>
    <property type="match status" value="1"/>
</dbReference>
<dbReference type="PROSITE" id="PS00934">
    <property type="entry name" value="GLYOXALASE_I_1"/>
    <property type="match status" value="1"/>
</dbReference>
<dbReference type="Gene3D" id="3.10.180.10">
    <property type="entry name" value="2,3-Dihydroxybiphenyl 1,2-Dioxygenase, domain 1"/>
    <property type="match status" value="1"/>
</dbReference>
<protein>
    <submittedName>
        <fullName evidence="3">VOC family protein</fullName>
    </submittedName>
</protein>
<dbReference type="PANTHER" id="PTHR33993:SF14">
    <property type="entry name" value="GB|AAF24581.1"/>
    <property type="match status" value="1"/>
</dbReference>
<gene>
    <name evidence="3" type="ORF">D8779_13950</name>
</gene>